<comment type="caution">
    <text evidence="1">The sequence shown here is derived from an EMBL/GenBank/DDBJ whole genome shotgun (WGS) entry which is preliminary data.</text>
</comment>
<sequence length="115" mass="12980">MNDAELRWLTEQAYWVDSLKNNKPYTPKEGNSYYYNSKNPNMRKFEVLKIKENGMQAIAVAPIKNGKPDTSQVVIAFAGMNADDGLDILTDTQTVGLNKDILDISTKLNFNGYNK</sequence>
<protein>
    <submittedName>
        <fullName evidence="1">Uncharacterized protein</fullName>
    </submittedName>
</protein>
<proteinExistence type="predicted"/>
<reference evidence="1 2" key="1">
    <citation type="journal article" date="2018" name="Int. J. Food Microbiol.">
        <title>Growth of Carnobacterium spp. isolated from chilled vacuum-packaged meat under relevant acidic conditions.</title>
        <authorList>
            <person name="Zhang P."/>
            <person name="Badoni M."/>
            <person name="Ganzle M."/>
            <person name="Yang X."/>
        </authorList>
    </citation>
    <scope>NUCLEOTIDE SEQUENCE [LARGE SCALE GENOMIC DNA]</scope>
    <source>
        <strain evidence="1 2">B2</strain>
    </source>
</reference>
<dbReference type="Proteomes" id="UP000297938">
    <property type="component" value="Unassembled WGS sequence"/>
</dbReference>
<accession>A0A7Z8CZM4</accession>
<dbReference type="AlphaFoldDB" id="A0A7Z8CZM4"/>
<organism evidence="1 2">
    <name type="scientific">Carnobacterium divergens</name>
    <name type="common">Lactobacillus divergens</name>
    <dbReference type="NCBI Taxonomy" id="2748"/>
    <lineage>
        <taxon>Bacteria</taxon>
        <taxon>Bacillati</taxon>
        <taxon>Bacillota</taxon>
        <taxon>Bacilli</taxon>
        <taxon>Lactobacillales</taxon>
        <taxon>Carnobacteriaceae</taxon>
        <taxon>Carnobacterium</taxon>
    </lineage>
</organism>
<gene>
    <name evidence="1" type="ORF">CKN69_02840</name>
</gene>
<evidence type="ECO:0000313" key="2">
    <source>
        <dbReference type="Proteomes" id="UP000297938"/>
    </source>
</evidence>
<dbReference type="RefSeq" id="WP_135025675.1">
    <property type="nucleotide sequence ID" value="NZ_JBFUWK010000004.1"/>
</dbReference>
<dbReference type="EMBL" id="NRPP01000007">
    <property type="protein sequence ID" value="TFJ28481.1"/>
    <property type="molecule type" value="Genomic_DNA"/>
</dbReference>
<evidence type="ECO:0000313" key="1">
    <source>
        <dbReference type="EMBL" id="TFJ28481.1"/>
    </source>
</evidence>
<name>A0A7Z8CZM4_CARDV</name>